<dbReference type="AlphaFoldDB" id="A0A8X6YNZ2"/>
<dbReference type="EMBL" id="BMAV01020681">
    <property type="protein sequence ID" value="GFY74323.1"/>
    <property type="molecule type" value="Genomic_DNA"/>
</dbReference>
<dbReference type="Proteomes" id="UP000886998">
    <property type="component" value="Unassembled WGS sequence"/>
</dbReference>
<evidence type="ECO:0000313" key="1">
    <source>
        <dbReference type="EMBL" id="GFY74323.1"/>
    </source>
</evidence>
<proteinExistence type="predicted"/>
<evidence type="ECO:0000313" key="2">
    <source>
        <dbReference type="Proteomes" id="UP000886998"/>
    </source>
</evidence>
<comment type="caution">
    <text evidence="1">The sequence shown here is derived from an EMBL/GenBank/DDBJ whole genome shotgun (WGS) entry which is preliminary data.</text>
</comment>
<protein>
    <submittedName>
        <fullName evidence="1">Uncharacterized protein</fullName>
    </submittedName>
</protein>
<reference evidence="1" key="1">
    <citation type="submission" date="2020-08" db="EMBL/GenBank/DDBJ databases">
        <title>Multicomponent nature underlies the extraordinary mechanical properties of spider dragline silk.</title>
        <authorList>
            <person name="Kono N."/>
            <person name="Nakamura H."/>
            <person name="Mori M."/>
            <person name="Yoshida Y."/>
            <person name="Ohtoshi R."/>
            <person name="Malay A.D."/>
            <person name="Moran D.A.P."/>
            <person name="Tomita M."/>
            <person name="Numata K."/>
            <person name="Arakawa K."/>
        </authorList>
    </citation>
    <scope>NUCLEOTIDE SEQUENCE</scope>
</reference>
<keyword evidence="2" id="KW-1185">Reference proteome</keyword>
<accession>A0A8X6YNZ2</accession>
<sequence>MEVDGMLRICNRSEKLQPEIFELHRRWRHKTFNALSAENKPLPPAVLSPAGEASPPVNWVDPEGLVSGDPLVTSGYFDWIECLEWMDASEGKMLIGSLLTQKYRF</sequence>
<name>A0A8X6YNZ2_9ARAC</name>
<organism evidence="1 2">
    <name type="scientific">Trichonephila inaurata madagascariensis</name>
    <dbReference type="NCBI Taxonomy" id="2747483"/>
    <lineage>
        <taxon>Eukaryota</taxon>
        <taxon>Metazoa</taxon>
        <taxon>Ecdysozoa</taxon>
        <taxon>Arthropoda</taxon>
        <taxon>Chelicerata</taxon>
        <taxon>Arachnida</taxon>
        <taxon>Araneae</taxon>
        <taxon>Araneomorphae</taxon>
        <taxon>Entelegynae</taxon>
        <taxon>Araneoidea</taxon>
        <taxon>Nephilidae</taxon>
        <taxon>Trichonephila</taxon>
        <taxon>Trichonephila inaurata</taxon>
    </lineage>
</organism>
<gene>
    <name evidence="1" type="ORF">TNIN_319961</name>
</gene>